<sequence length="104" mass="11921">DALNGTLVHVVIPTSQQTVYRGRRKGKCYQKVLGICEFNMVFTFVWTGWEGVAYDSRVLTEVMVEPSNDFSFPLSDMCSKLLNNYVKLDICCYLLLIICGHNFR</sequence>
<dbReference type="STRING" id="3775.A0A1Q3CY91"/>
<dbReference type="OrthoDB" id="1681765at2759"/>
<dbReference type="InParanoid" id="A0A1Q3CY91"/>
<protein>
    <submittedName>
        <fullName evidence="1">DDE_4 domain-containing protein</fullName>
    </submittedName>
</protein>
<accession>A0A1Q3CY91</accession>
<evidence type="ECO:0000313" key="2">
    <source>
        <dbReference type="Proteomes" id="UP000187406"/>
    </source>
</evidence>
<gene>
    <name evidence="1" type="ORF">CFOL_v3_28488</name>
</gene>
<dbReference type="AlphaFoldDB" id="A0A1Q3CY91"/>
<proteinExistence type="predicted"/>
<evidence type="ECO:0000313" key="1">
    <source>
        <dbReference type="EMBL" id="GAV85048.1"/>
    </source>
</evidence>
<keyword evidence="2" id="KW-1185">Reference proteome</keyword>
<dbReference type="Proteomes" id="UP000187406">
    <property type="component" value="Unassembled WGS sequence"/>
</dbReference>
<feature type="non-terminal residue" evidence="1">
    <location>
        <position position="1"/>
    </location>
</feature>
<name>A0A1Q3CY91_CEPFO</name>
<dbReference type="EMBL" id="BDDD01003434">
    <property type="protein sequence ID" value="GAV85048.1"/>
    <property type="molecule type" value="Genomic_DNA"/>
</dbReference>
<comment type="caution">
    <text evidence="1">The sequence shown here is derived from an EMBL/GenBank/DDBJ whole genome shotgun (WGS) entry which is preliminary data.</text>
</comment>
<organism evidence="1 2">
    <name type="scientific">Cephalotus follicularis</name>
    <name type="common">Albany pitcher plant</name>
    <dbReference type="NCBI Taxonomy" id="3775"/>
    <lineage>
        <taxon>Eukaryota</taxon>
        <taxon>Viridiplantae</taxon>
        <taxon>Streptophyta</taxon>
        <taxon>Embryophyta</taxon>
        <taxon>Tracheophyta</taxon>
        <taxon>Spermatophyta</taxon>
        <taxon>Magnoliopsida</taxon>
        <taxon>eudicotyledons</taxon>
        <taxon>Gunneridae</taxon>
        <taxon>Pentapetalae</taxon>
        <taxon>rosids</taxon>
        <taxon>fabids</taxon>
        <taxon>Oxalidales</taxon>
        <taxon>Cephalotaceae</taxon>
        <taxon>Cephalotus</taxon>
    </lineage>
</organism>
<reference evidence="2" key="1">
    <citation type="submission" date="2016-04" db="EMBL/GenBank/DDBJ databases">
        <title>Cephalotus genome sequencing.</title>
        <authorList>
            <person name="Fukushima K."/>
            <person name="Hasebe M."/>
            <person name="Fang X."/>
        </authorList>
    </citation>
    <scope>NUCLEOTIDE SEQUENCE [LARGE SCALE GENOMIC DNA]</scope>
    <source>
        <strain evidence="2">cv. St1</strain>
    </source>
</reference>